<dbReference type="GeneID" id="87615412"/>
<gene>
    <name evidence="1" type="ORF">EM808_01910</name>
</gene>
<reference evidence="1 2" key="1">
    <citation type="submission" date="2019-01" db="EMBL/GenBank/DDBJ databases">
        <title>Bacillus sp. M5HDSG1-1, whole genome shotgun sequence.</title>
        <authorList>
            <person name="Tuo L."/>
        </authorList>
    </citation>
    <scope>NUCLEOTIDE SEQUENCE [LARGE SCALE GENOMIC DNA]</scope>
    <source>
        <strain evidence="1 2">M5HDSG1-1</strain>
    </source>
</reference>
<evidence type="ECO:0000313" key="2">
    <source>
        <dbReference type="Proteomes" id="UP000288024"/>
    </source>
</evidence>
<organism evidence="1 2">
    <name type="scientific">Niallia taxi</name>
    <dbReference type="NCBI Taxonomy" id="2499688"/>
    <lineage>
        <taxon>Bacteria</taxon>
        <taxon>Bacillati</taxon>
        <taxon>Bacillota</taxon>
        <taxon>Bacilli</taxon>
        <taxon>Bacillales</taxon>
        <taxon>Bacillaceae</taxon>
        <taxon>Niallia</taxon>
    </lineage>
</organism>
<name>A0A437KGE4_9BACI</name>
<comment type="caution">
    <text evidence="1">The sequence shown here is derived from an EMBL/GenBank/DDBJ whole genome shotgun (WGS) entry which is preliminary data.</text>
</comment>
<protein>
    <recommendedName>
        <fullName evidence="3">Abortive phage infection protein</fullName>
    </recommendedName>
</protein>
<keyword evidence="2" id="KW-1185">Reference proteome</keyword>
<proteinExistence type="predicted"/>
<evidence type="ECO:0000313" key="1">
    <source>
        <dbReference type="EMBL" id="RVT67259.1"/>
    </source>
</evidence>
<sequence length="64" mass="7614">MLQEEFIKALEQLKSGEIKEYKVSKEDFLTFRLELVKREDFKHYRGIAQRGGGAIYEYLTEPRS</sequence>
<dbReference type="RefSeq" id="WP_127735014.1">
    <property type="nucleotide sequence ID" value="NZ_CAJCKN010000020.1"/>
</dbReference>
<accession>A0A437KGE4</accession>
<evidence type="ECO:0008006" key="3">
    <source>
        <dbReference type="Google" id="ProtNLM"/>
    </source>
</evidence>
<dbReference type="AlphaFoldDB" id="A0A437KGE4"/>
<dbReference type="Proteomes" id="UP000288024">
    <property type="component" value="Unassembled WGS sequence"/>
</dbReference>
<dbReference type="EMBL" id="RZTZ01000001">
    <property type="protein sequence ID" value="RVT67259.1"/>
    <property type="molecule type" value="Genomic_DNA"/>
</dbReference>